<dbReference type="SUPFAM" id="SSF51905">
    <property type="entry name" value="FAD/NAD(P)-binding domain"/>
    <property type="match status" value="1"/>
</dbReference>
<dbReference type="PRINTS" id="PR00420">
    <property type="entry name" value="RNGMNOXGNASE"/>
</dbReference>
<name>A0ABP8Y3F2_9MICO</name>
<dbReference type="Pfam" id="PF01494">
    <property type="entry name" value="FAD_binding_3"/>
    <property type="match status" value="1"/>
</dbReference>
<reference evidence="3" key="1">
    <citation type="journal article" date="2019" name="Int. J. Syst. Evol. Microbiol.">
        <title>The Global Catalogue of Microorganisms (GCM) 10K type strain sequencing project: providing services to taxonomists for standard genome sequencing and annotation.</title>
        <authorList>
            <consortium name="The Broad Institute Genomics Platform"/>
            <consortium name="The Broad Institute Genome Sequencing Center for Infectious Disease"/>
            <person name="Wu L."/>
            <person name="Ma J."/>
        </authorList>
    </citation>
    <scope>NUCLEOTIDE SEQUENCE [LARGE SCALE GENOMIC DNA]</scope>
    <source>
        <strain evidence="3">JCM 18961</strain>
    </source>
</reference>
<gene>
    <name evidence="2" type="ORF">GCM10025782_18460</name>
</gene>
<keyword evidence="3" id="KW-1185">Reference proteome</keyword>
<evidence type="ECO:0000313" key="2">
    <source>
        <dbReference type="EMBL" id="GAA4721127.1"/>
    </source>
</evidence>
<dbReference type="InterPro" id="IPR050407">
    <property type="entry name" value="Geranylgeranyl_reductase"/>
</dbReference>
<evidence type="ECO:0000313" key="3">
    <source>
        <dbReference type="Proteomes" id="UP001500556"/>
    </source>
</evidence>
<sequence>MSSEGTEPVDVVVVGGGPVGLAAALAVARSGRSAVVLEPRDGPIDKACGEGLMPGAVAALARLGVDPQGVPLTGIRYLAGDRVAQADFRDGPGRGVRRTTLHSALRTAVDAAGVPVLPLAADDLTQSGDGVRVATREPGHRPGPVVTARYAIAADGLHSPTRRALGLDVPATGAARFGLRRHHLLAPWSDHVEVHWGPDAEAYVTPVAPDLVGVALLTRSRVGYDTLLSGFPALRARLDAADRPPTDVRGAGPLRQRARRRVQGRVLLVGDASGYVDALTGEGVALGLAQVAEAVAAVEAGRPQDYERGWRRASWRYTVLTGGLVRATRPAWARRAVVPAARAVPRVFAGAVHELGRVR</sequence>
<accession>A0ABP8Y3F2</accession>
<dbReference type="PANTHER" id="PTHR42685">
    <property type="entry name" value="GERANYLGERANYL DIPHOSPHATE REDUCTASE"/>
    <property type="match status" value="1"/>
</dbReference>
<protein>
    <submittedName>
        <fullName evidence="2">NAD(P)/FAD-dependent oxidoreductase</fullName>
    </submittedName>
</protein>
<dbReference type="RefSeq" id="WP_345502704.1">
    <property type="nucleotide sequence ID" value="NZ_BAABLO010000005.1"/>
</dbReference>
<proteinExistence type="predicted"/>
<evidence type="ECO:0000259" key="1">
    <source>
        <dbReference type="Pfam" id="PF01494"/>
    </source>
</evidence>
<comment type="caution">
    <text evidence="2">The sequence shown here is derived from an EMBL/GenBank/DDBJ whole genome shotgun (WGS) entry which is preliminary data.</text>
</comment>
<dbReference type="Proteomes" id="UP001500556">
    <property type="component" value="Unassembled WGS sequence"/>
</dbReference>
<dbReference type="InterPro" id="IPR036188">
    <property type="entry name" value="FAD/NAD-bd_sf"/>
</dbReference>
<dbReference type="PANTHER" id="PTHR42685:SF19">
    <property type="entry name" value="POSSIBLE OXIDOREDUCTASE"/>
    <property type="match status" value="1"/>
</dbReference>
<organism evidence="2 3">
    <name type="scientific">Pedococcus ginsenosidimutans</name>
    <dbReference type="NCBI Taxonomy" id="490570"/>
    <lineage>
        <taxon>Bacteria</taxon>
        <taxon>Bacillati</taxon>
        <taxon>Actinomycetota</taxon>
        <taxon>Actinomycetes</taxon>
        <taxon>Micrococcales</taxon>
        <taxon>Intrasporangiaceae</taxon>
        <taxon>Pedococcus</taxon>
    </lineage>
</organism>
<dbReference type="EMBL" id="BAABLO010000005">
    <property type="protein sequence ID" value="GAA4721127.1"/>
    <property type="molecule type" value="Genomic_DNA"/>
</dbReference>
<dbReference type="Gene3D" id="3.50.50.60">
    <property type="entry name" value="FAD/NAD(P)-binding domain"/>
    <property type="match status" value="1"/>
</dbReference>
<dbReference type="InterPro" id="IPR002938">
    <property type="entry name" value="FAD-bd"/>
</dbReference>
<feature type="domain" description="FAD-binding" evidence="1">
    <location>
        <begin position="9"/>
        <end position="186"/>
    </location>
</feature>